<evidence type="ECO:0000313" key="2">
    <source>
        <dbReference type="EMBL" id="MFD0751804.1"/>
    </source>
</evidence>
<dbReference type="RefSeq" id="WP_377102097.1">
    <property type="nucleotide sequence ID" value="NZ_JBHTHU010000021.1"/>
</dbReference>
<keyword evidence="1" id="KW-1133">Transmembrane helix</keyword>
<name>A0ABW2YZZ9_9SPHI</name>
<accession>A0ABW2YZZ9</accession>
<gene>
    <name evidence="2" type="ORF">ACFQZS_16750</name>
</gene>
<dbReference type="Proteomes" id="UP001596958">
    <property type="component" value="Unassembled WGS sequence"/>
</dbReference>
<comment type="caution">
    <text evidence="2">The sequence shown here is derived from an EMBL/GenBank/DDBJ whole genome shotgun (WGS) entry which is preliminary data.</text>
</comment>
<organism evidence="2 3">
    <name type="scientific">Mucilaginibacter calamicampi</name>
    <dbReference type="NCBI Taxonomy" id="1302352"/>
    <lineage>
        <taxon>Bacteria</taxon>
        <taxon>Pseudomonadati</taxon>
        <taxon>Bacteroidota</taxon>
        <taxon>Sphingobacteriia</taxon>
        <taxon>Sphingobacteriales</taxon>
        <taxon>Sphingobacteriaceae</taxon>
        <taxon>Mucilaginibacter</taxon>
    </lineage>
</organism>
<evidence type="ECO:0000256" key="1">
    <source>
        <dbReference type="SAM" id="Phobius"/>
    </source>
</evidence>
<dbReference type="EMBL" id="JBHTHU010000021">
    <property type="protein sequence ID" value="MFD0751804.1"/>
    <property type="molecule type" value="Genomic_DNA"/>
</dbReference>
<keyword evidence="1" id="KW-0472">Membrane</keyword>
<keyword evidence="1" id="KW-0812">Transmembrane</keyword>
<sequence length="110" mass="12779">MNNRNKRSFACFLFMIVFSTKMMISIIPIFSMLDANIAASVIMQLEQESKNDKSDTDKDAFKEKKNFDEHIYSFFDYKPVLVETNCLHNQEKALAVRLYHKVVPTPPPNV</sequence>
<feature type="transmembrane region" description="Helical" evidence="1">
    <location>
        <begin position="12"/>
        <end position="33"/>
    </location>
</feature>
<proteinExistence type="predicted"/>
<protein>
    <submittedName>
        <fullName evidence="2">Uncharacterized protein</fullName>
    </submittedName>
</protein>
<evidence type="ECO:0000313" key="3">
    <source>
        <dbReference type="Proteomes" id="UP001596958"/>
    </source>
</evidence>
<reference evidence="3" key="1">
    <citation type="journal article" date="2019" name="Int. J. Syst. Evol. Microbiol.">
        <title>The Global Catalogue of Microorganisms (GCM) 10K type strain sequencing project: providing services to taxonomists for standard genome sequencing and annotation.</title>
        <authorList>
            <consortium name="The Broad Institute Genomics Platform"/>
            <consortium name="The Broad Institute Genome Sequencing Center for Infectious Disease"/>
            <person name="Wu L."/>
            <person name="Ma J."/>
        </authorList>
    </citation>
    <scope>NUCLEOTIDE SEQUENCE [LARGE SCALE GENOMIC DNA]</scope>
    <source>
        <strain evidence="3">CCUG 63418</strain>
    </source>
</reference>
<keyword evidence="3" id="KW-1185">Reference proteome</keyword>